<reference evidence="3" key="2">
    <citation type="submission" date="2014-09" db="EMBL/GenBank/DDBJ databases">
        <authorList>
            <consortium name="NBRP consortium"/>
            <person name="Sawabe T."/>
            <person name="Meirelles P."/>
            <person name="Nakanishi M."/>
            <person name="Sayaka M."/>
            <person name="Hattori M."/>
            <person name="Ohkuma M."/>
        </authorList>
    </citation>
    <scope>NUCLEOTIDE SEQUENCE [LARGE SCALE GENOMIC DNA]</scope>
    <source>
        <strain evidence="3">JCM 19239</strain>
    </source>
</reference>
<dbReference type="EMBL" id="BBMS01000141">
    <property type="protein sequence ID" value="GAL31242.1"/>
    <property type="molecule type" value="Genomic_DNA"/>
</dbReference>
<dbReference type="Proteomes" id="UP000029223">
    <property type="component" value="Unassembled WGS sequence"/>
</dbReference>
<evidence type="ECO:0000313" key="3">
    <source>
        <dbReference type="Proteomes" id="UP000029223"/>
    </source>
</evidence>
<proteinExistence type="predicted"/>
<feature type="coiled-coil region" evidence="1">
    <location>
        <begin position="96"/>
        <end position="144"/>
    </location>
</feature>
<organism evidence="2 3">
    <name type="scientific">Vibrio variabilis</name>
    <dbReference type="NCBI Taxonomy" id="990271"/>
    <lineage>
        <taxon>Bacteria</taxon>
        <taxon>Pseudomonadati</taxon>
        <taxon>Pseudomonadota</taxon>
        <taxon>Gammaproteobacteria</taxon>
        <taxon>Vibrionales</taxon>
        <taxon>Vibrionaceae</taxon>
        <taxon>Vibrio</taxon>
    </lineage>
</organism>
<protein>
    <submittedName>
        <fullName evidence="2">Phage tail tape measure protein</fullName>
    </submittedName>
</protein>
<sequence length="282" mass="30667">MANLTASLILKLTDQASAPLKQATKQTKALNQRFESTRRTLTSLNATSSEVGRFRELKKGAQDTKAAIRHQQAEVHRLSQALRQADKPTKGLTRSLGKAKKELAALNKRASAQQKALKHTSIGLKQAGVNTKRLSQEQARLQRESKAASIALKTQRYELARQQSAAIIAAKRQKDYTSALSQTKSRLSTLGKWGTRSAGAVTLAMGGAFKMTTSLAEKLDAAQRHADKLGLGVKAVQELDYAAQRSGLSIEQTRMAMQRSTRRIAEAAQGTGEAVNASMNWD</sequence>
<reference evidence="3" key="1">
    <citation type="submission" date="2014-09" db="EMBL/GenBank/DDBJ databases">
        <title>Vibrio variabilis JCM 19239. (C206) whole genome shotgun sequence.</title>
        <authorList>
            <person name="Sawabe T."/>
            <person name="Meirelles P."/>
            <person name="Nakanishi M."/>
            <person name="Sayaka M."/>
            <person name="Hattori M."/>
            <person name="Ohkuma M."/>
        </authorList>
    </citation>
    <scope>NUCLEOTIDE SEQUENCE [LARGE SCALE GENOMIC DNA]</scope>
    <source>
        <strain evidence="3">JCM 19239</strain>
    </source>
</reference>
<keyword evidence="3" id="KW-1185">Reference proteome</keyword>
<name>A0ABQ0JR50_9VIBR</name>
<evidence type="ECO:0000256" key="1">
    <source>
        <dbReference type="SAM" id="Coils"/>
    </source>
</evidence>
<accession>A0ABQ0JR50</accession>
<evidence type="ECO:0000313" key="2">
    <source>
        <dbReference type="EMBL" id="GAL31242.1"/>
    </source>
</evidence>
<comment type="caution">
    <text evidence="2">The sequence shown here is derived from an EMBL/GenBank/DDBJ whole genome shotgun (WGS) entry which is preliminary data.</text>
</comment>
<gene>
    <name evidence="2" type="ORF">JCM19239_1366</name>
</gene>
<keyword evidence="1" id="KW-0175">Coiled coil</keyword>